<dbReference type="InterPro" id="IPR036680">
    <property type="entry name" value="SPOR-like_sf"/>
</dbReference>
<feature type="compositionally biased region" description="Pro residues" evidence="1">
    <location>
        <begin position="28"/>
        <end position="50"/>
    </location>
</feature>
<evidence type="ECO:0000259" key="2">
    <source>
        <dbReference type="PROSITE" id="PS51724"/>
    </source>
</evidence>
<evidence type="ECO:0000256" key="1">
    <source>
        <dbReference type="SAM" id="MobiDB-lite"/>
    </source>
</evidence>
<reference evidence="4" key="1">
    <citation type="journal article" date="2019" name="Int. J. Syst. Evol. Microbiol.">
        <title>The Global Catalogue of Microorganisms (GCM) 10K type strain sequencing project: providing services to taxonomists for standard genome sequencing and annotation.</title>
        <authorList>
            <consortium name="The Broad Institute Genomics Platform"/>
            <consortium name="The Broad Institute Genome Sequencing Center for Infectious Disease"/>
            <person name="Wu L."/>
            <person name="Ma J."/>
        </authorList>
    </citation>
    <scope>NUCLEOTIDE SEQUENCE [LARGE SCALE GENOMIC DNA]</scope>
    <source>
        <strain evidence="4">JCM 17498</strain>
    </source>
</reference>
<gene>
    <name evidence="3" type="ORF">GCM10022268_05560</name>
</gene>
<feature type="domain" description="SPOR" evidence="2">
    <location>
        <begin position="208"/>
        <end position="289"/>
    </location>
</feature>
<organism evidence="3 4">
    <name type="scientific">Sphingomonas cynarae</name>
    <dbReference type="NCBI Taxonomy" id="930197"/>
    <lineage>
        <taxon>Bacteria</taxon>
        <taxon>Pseudomonadati</taxon>
        <taxon>Pseudomonadota</taxon>
        <taxon>Alphaproteobacteria</taxon>
        <taxon>Sphingomonadales</taxon>
        <taxon>Sphingomonadaceae</taxon>
        <taxon>Sphingomonas</taxon>
    </lineage>
</organism>
<feature type="region of interest" description="Disordered" evidence="1">
    <location>
        <begin position="22"/>
        <end position="55"/>
    </location>
</feature>
<dbReference type="PROSITE" id="PS51724">
    <property type="entry name" value="SPOR"/>
    <property type="match status" value="1"/>
</dbReference>
<dbReference type="SUPFAM" id="SSF110997">
    <property type="entry name" value="Sporulation related repeat"/>
    <property type="match status" value="1"/>
</dbReference>
<dbReference type="Gene3D" id="3.30.70.1070">
    <property type="entry name" value="Sporulation related repeat"/>
    <property type="match status" value="1"/>
</dbReference>
<dbReference type="PROSITE" id="PS51257">
    <property type="entry name" value="PROKAR_LIPOPROTEIN"/>
    <property type="match status" value="1"/>
</dbReference>
<dbReference type="Proteomes" id="UP001500523">
    <property type="component" value="Unassembled WGS sequence"/>
</dbReference>
<dbReference type="InterPro" id="IPR007730">
    <property type="entry name" value="SPOR-like_dom"/>
</dbReference>
<comment type="caution">
    <text evidence="3">The sequence shown here is derived from an EMBL/GenBank/DDBJ whole genome shotgun (WGS) entry which is preliminary data.</text>
</comment>
<proteinExistence type="predicted"/>
<evidence type="ECO:0000313" key="4">
    <source>
        <dbReference type="Proteomes" id="UP001500523"/>
    </source>
</evidence>
<dbReference type="EMBL" id="BAABBF010000001">
    <property type="protein sequence ID" value="GAA3697960.1"/>
    <property type="molecule type" value="Genomic_DNA"/>
</dbReference>
<sequence>MTRRIGEWMAAAAVATMLVGCGHRERPTPPAPAPEPSPTPATPPPPPPPTINSGLGDEEALWHLRAALNVAALGCGQGPAGAGIVTRYNALLIERKAVLATAYAAEKTRYGAERGALDRHMTQLYNFFADPAAQRGFCAAAAEVVERVAATPAAALPGFAVTALEQLERPVVAPRMAIASTSRTAASAPEPASAPATAPAPAVMAAATPTASAWRIQIGAFTGQAAAEAAWARATTRVPSLGGYSPIYQPVPGKPLVRVQVGAADDRAGAIRLCAAAAAGGFDCMPVTARR</sequence>
<dbReference type="Pfam" id="PF05036">
    <property type="entry name" value="SPOR"/>
    <property type="match status" value="1"/>
</dbReference>
<evidence type="ECO:0000313" key="3">
    <source>
        <dbReference type="EMBL" id="GAA3697960.1"/>
    </source>
</evidence>
<protein>
    <recommendedName>
        <fullName evidence="2">SPOR domain-containing protein</fullName>
    </recommendedName>
</protein>
<accession>A0ABP7CXH7</accession>
<keyword evidence="4" id="KW-1185">Reference proteome</keyword>
<name>A0ABP7CXH7_9SPHN</name>